<dbReference type="InterPro" id="IPR052650">
    <property type="entry name" value="Zinc_finger_CCCH"/>
</dbReference>
<evidence type="ECO:0000313" key="2">
    <source>
        <dbReference type="EMBL" id="URE08380.1"/>
    </source>
</evidence>
<evidence type="ECO:0000313" key="3">
    <source>
        <dbReference type="Proteomes" id="UP001055439"/>
    </source>
</evidence>
<feature type="region of interest" description="Disordered" evidence="1">
    <location>
        <begin position="75"/>
        <end position="131"/>
    </location>
</feature>
<feature type="region of interest" description="Disordered" evidence="1">
    <location>
        <begin position="145"/>
        <end position="169"/>
    </location>
</feature>
<evidence type="ECO:0000256" key="1">
    <source>
        <dbReference type="SAM" id="MobiDB-lite"/>
    </source>
</evidence>
<name>A0A9E7G5D8_9LILI</name>
<feature type="region of interest" description="Disordered" evidence="1">
    <location>
        <begin position="1"/>
        <end position="37"/>
    </location>
</feature>
<organism evidence="2 3">
    <name type="scientific">Musa troglodytarum</name>
    <name type="common">fe'i banana</name>
    <dbReference type="NCBI Taxonomy" id="320322"/>
    <lineage>
        <taxon>Eukaryota</taxon>
        <taxon>Viridiplantae</taxon>
        <taxon>Streptophyta</taxon>
        <taxon>Embryophyta</taxon>
        <taxon>Tracheophyta</taxon>
        <taxon>Spermatophyta</taxon>
        <taxon>Magnoliopsida</taxon>
        <taxon>Liliopsida</taxon>
        <taxon>Zingiberales</taxon>
        <taxon>Musaceae</taxon>
        <taxon>Musa</taxon>
    </lineage>
</organism>
<feature type="compositionally biased region" description="Basic and acidic residues" evidence="1">
    <location>
        <begin position="120"/>
        <end position="131"/>
    </location>
</feature>
<dbReference type="AlphaFoldDB" id="A0A9E7G5D8"/>
<dbReference type="PANTHER" id="PTHR36886:SF3">
    <property type="entry name" value="PROTEIN FRIGIDA-ESSENTIAL 1"/>
    <property type="match status" value="1"/>
</dbReference>
<feature type="region of interest" description="Disordered" evidence="1">
    <location>
        <begin position="195"/>
        <end position="215"/>
    </location>
</feature>
<feature type="compositionally biased region" description="Polar residues" evidence="1">
    <location>
        <begin position="151"/>
        <end position="167"/>
    </location>
</feature>
<feature type="compositionally biased region" description="Polar residues" evidence="1">
    <location>
        <begin position="25"/>
        <end position="36"/>
    </location>
</feature>
<dbReference type="Proteomes" id="UP001055439">
    <property type="component" value="Chromosome 6"/>
</dbReference>
<reference evidence="2" key="1">
    <citation type="submission" date="2022-05" db="EMBL/GenBank/DDBJ databases">
        <title>The Musa troglodytarum L. genome provides insights into the mechanism of non-climacteric behaviour and enrichment of carotenoids.</title>
        <authorList>
            <person name="Wang J."/>
        </authorList>
    </citation>
    <scope>NUCLEOTIDE SEQUENCE</scope>
    <source>
        <tissue evidence="2">Leaf</tissue>
    </source>
</reference>
<protein>
    <submittedName>
        <fullName evidence="2">Uncharacterized protein</fullName>
    </submittedName>
</protein>
<dbReference type="PANTHER" id="PTHR36886">
    <property type="entry name" value="PROTEIN FRIGIDA-ESSENTIAL 1"/>
    <property type="match status" value="1"/>
</dbReference>
<sequence length="354" mass="38776">MQAGSAYLSEQDQDDVRDDNLDNNCPSSQNKMTSGISDEDGSIMLKLMVVVSVDTVTVMDIKFVNVHEDNSAAKNIKTDSGSKKSDDYMEKEASDVSHQKCSSPENLNPQRGPRSSLPGSEHDSVNKKGRQLDKGLTCVSLPFRAEHGDTHGTSNGIMSRESLNSSDPEYEGMLGKSQHEYCGYFNGMTPPNPTTVDEEGQTDLSSNTRKVDKEEDIKEPKAVKICHTALVDFLKELLKTISKEGHSSRDAHKMIVKKAAEKVLNALQPHQVPIDRVDKGSSFGIQAKALQGYGDNGPEDGRCKPVTGQHFFSWFSLQMNTEHELLSAAAAANSNSVVAVLDLMSFHSDDQPHF</sequence>
<keyword evidence="3" id="KW-1185">Reference proteome</keyword>
<dbReference type="OrthoDB" id="1935339at2759"/>
<feature type="compositionally biased region" description="Basic and acidic residues" evidence="1">
    <location>
        <begin position="75"/>
        <end position="98"/>
    </location>
</feature>
<proteinExistence type="predicted"/>
<feature type="compositionally biased region" description="Polar residues" evidence="1">
    <location>
        <begin position="99"/>
        <end position="109"/>
    </location>
</feature>
<accession>A0A9E7G5D8</accession>
<dbReference type="EMBL" id="CP097508">
    <property type="protein sequence ID" value="URE08380.1"/>
    <property type="molecule type" value="Genomic_DNA"/>
</dbReference>
<gene>
    <name evidence="2" type="ORF">MUK42_28638</name>
</gene>